<gene>
    <name evidence="2" type="ORF">CEUR00632_LOCUS18967</name>
</gene>
<dbReference type="PANTHER" id="PTHR14217">
    <property type="entry name" value="INOSITOL-TETRAKISPHOSPHATE 1-KINASE"/>
    <property type="match status" value="1"/>
</dbReference>
<feature type="domain" description="Inositol-tetrakisphosphate 1-kinase N-terminal" evidence="1">
    <location>
        <begin position="48"/>
        <end position="125"/>
    </location>
</feature>
<protein>
    <recommendedName>
        <fullName evidence="1">Inositol-tetrakisphosphate 1-kinase N-terminal domain-containing protein</fullName>
    </recommendedName>
</protein>
<dbReference type="GO" id="GO:0032957">
    <property type="term" value="P:inositol trisphosphate metabolic process"/>
    <property type="evidence" value="ECO:0007669"/>
    <property type="project" value="InterPro"/>
</dbReference>
<dbReference type="GO" id="GO:0005737">
    <property type="term" value="C:cytoplasm"/>
    <property type="evidence" value="ECO:0007669"/>
    <property type="project" value="TreeGrafter"/>
</dbReference>
<dbReference type="InterPro" id="IPR008656">
    <property type="entry name" value="Inositol_tetrakis-P_1-kinase"/>
</dbReference>
<evidence type="ECO:0000313" key="2">
    <source>
        <dbReference type="EMBL" id="CAD8307126.1"/>
    </source>
</evidence>
<dbReference type="GO" id="GO:0052726">
    <property type="term" value="F:inositol-1,3,4-trisphosphate 5-kinase activity"/>
    <property type="evidence" value="ECO:0007669"/>
    <property type="project" value="InterPro"/>
</dbReference>
<sequence length="162" mass="17547">MLRHASGGHVAQAADAADVAYDRSAQPAATTSNGGAGGGDAREPPLRIGCALLPKKVSRYLTPSMVEAAKRMGIELFLIDRARPLEAQGPYNAIVHKLSPSKEWECELQEFASAHPDVRIIDSVRGIRTLRNRATMLSVLSEPLVIPRVRTAHKHVPSNRDP</sequence>
<dbReference type="GO" id="GO:0000287">
    <property type="term" value="F:magnesium ion binding"/>
    <property type="evidence" value="ECO:0007669"/>
    <property type="project" value="InterPro"/>
</dbReference>
<dbReference type="Pfam" id="PF17927">
    <property type="entry name" value="Ins134_P3_kin_N"/>
    <property type="match status" value="1"/>
</dbReference>
<dbReference type="EMBL" id="HBEC01040817">
    <property type="protein sequence ID" value="CAD8307126.1"/>
    <property type="molecule type" value="Transcribed_RNA"/>
</dbReference>
<dbReference type="PANTHER" id="PTHR14217:SF39">
    <property type="entry name" value="INOSITOL-TETRAKISPHOSPHATE 1-KINASE 3"/>
    <property type="match status" value="1"/>
</dbReference>
<dbReference type="Gene3D" id="3.40.50.11370">
    <property type="match status" value="1"/>
</dbReference>
<proteinExistence type="predicted"/>
<accession>A0A7R9Z688</accession>
<evidence type="ECO:0000259" key="1">
    <source>
        <dbReference type="Pfam" id="PF17927"/>
    </source>
</evidence>
<name>A0A7R9Z688_9CHLO</name>
<dbReference type="GO" id="GO:0052725">
    <property type="term" value="F:inositol-1,3,4-trisphosphate 6-kinase activity"/>
    <property type="evidence" value="ECO:0007669"/>
    <property type="project" value="InterPro"/>
</dbReference>
<dbReference type="GO" id="GO:0047325">
    <property type="term" value="F:inositol-3,4,5,6-tetrakisphosphate 1-kinase activity"/>
    <property type="evidence" value="ECO:0007669"/>
    <property type="project" value="InterPro"/>
</dbReference>
<organism evidence="2">
    <name type="scientific">Chlamydomonas euryale</name>
    <dbReference type="NCBI Taxonomy" id="1486919"/>
    <lineage>
        <taxon>Eukaryota</taxon>
        <taxon>Viridiplantae</taxon>
        <taxon>Chlorophyta</taxon>
        <taxon>core chlorophytes</taxon>
        <taxon>Chlorophyceae</taxon>
        <taxon>CS clade</taxon>
        <taxon>Chlamydomonadales</taxon>
        <taxon>Chlamydomonadaceae</taxon>
        <taxon>Chlamydomonas</taxon>
    </lineage>
</organism>
<dbReference type="InterPro" id="IPR041429">
    <property type="entry name" value="ITPK1_N"/>
</dbReference>
<reference evidence="2" key="1">
    <citation type="submission" date="2021-01" db="EMBL/GenBank/DDBJ databases">
        <authorList>
            <person name="Corre E."/>
            <person name="Pelletier E."/>
            <person name="Niang G."/>
            <person name="Scheremetjew M."/>
            <person name="Finn R."/>
            <person name="Kale V."/>
            <person name="Holt S."/>
            <person name="Cochrane G."/>
            <person name="Meng A."/>
            <person name="Brown T."/>
            <person name="Cohen L."/>
        </authorList>
    </citation>
    <scope>NUCLEOTIDE SEQUENCE</scope>
    <source>
        <strain evidence="2">CCMP219</strain>
    </source>
</reference>
<dbReference type="GO" id="GO:0005524">
    <property type="term" value="F:ATP binding"/>
    <property type="evidence" value="ECO:0007669"/>
    <property type="project" value="InterPro"/>
</dbReference>
<dbReference type="AlphaFoldDB" id="A0A7R9Z688"/>